<accession>A0A917IYU8</accession>
<protein>
    <recommendedName>
        <fullName evidence="1">Rhodanese domain-containing protein</fullName>
    </recommendedName>
</protein>
<organism evidence="2 3">
    <name type="scientific">Filimonas zeae</name>
    <dbReference type="NCBI Taxonomy" id="1737353"/>
    <lineage>
        <taxon>Bacteria</taxon>
        <taxon>Pseudomonadati</taxon>
        <taxon>Bacteroidota</taxon>
        <taxon>Chitinophagia</taxon>
        <taxon>Chitinophagales</taxon>
        <taxon>Chitinophagaceae</taxon>
        <taxon>Filimonas</taxon>
    </lineage>
</organism>
<dbReference type="InterPro" id="IPR050229">
    <property type="entry name" value="GlpE_sulfurtransferase"/>
</dbReference>
<name>A0A917IYU8_9BACT</name>
<dbReference type="SUPFAM" id="SSF52821">
    <property type="entry name" value="Rhodanese/Cell cycle control phosphatase"/>
    <property type="match status" value="1"/>
</dbReference>
<dbReference type="PROSITE" id="PS50206">
    <property type="entry name" value="RHODANESE_3"/>
    <property type="match status" value="1"/>
</dbReference>
<dbReference type="Gene3D" id="3.40.250.10">
    <property type="entry name" value="Rhodanese-like domain"/>
    <property type="match status" value="1"/>
</dbReference>
<dbReference type="InterPro" id="IPR036873">
    <property type="entry name" value="Rhodanese-like_dom_sf"/>
</dbReference>
<feature type="domain" description="Rhodanese" evidence="1">
    <location>
        <begin position="15"/>
        <end position="105"/>
    </location>
</feature>
<dbReference type="PANTHER" id="PTHR43031:SF17">
    <property type="entry name" value="SULFURTRANSFERASE YTWF-RELATED"/>
    <property type="match status" value="1"/>
</dbReference>
<comment type="caution">
    <text evidence="2">The sequence shown here is derived from an EMBL/GenBank/DDBJ whole genome shotgun (WGS) entry which is preliminary data.</text>
</comment>
<keyword evidence="3" id="KW-1185">Reference proteome</keyword>
<evidence type="ECO:0000313" key="3">
    <source>
        <dbReference type="Proteomes" id="UP000627292"/>
    </source>
</evidence>
<dbReference type="InterPro" id="IPR001763">
    <property type="entry name" value="Rhodanese-like_dom"/>
</dbReference>
<dbReference type="RefSeq" id="WP_188952557.1">
    <property type="nucleotide sequence ID" value="NZ_BMIB01000002.1"/>
</dbReference>
<sequence length="107" mass="12165">MNTITFEELKPRLDGGEQVNLLDVREDHERAEYNIGGAHIPLGKVQMMQLDEIDGWKDQEVIVYCRSGNRSVVAAMFMEQIGFKNVVNLTGGMLNWKEKAQQLEQLG</sequence>
<dbReference type="CDD" id="cd00158">
    <property type="entry name" value="RHOD"/>
    <property type="match status" value="1"/>
</dbReference>
<evidence type="ECO:0000259" key="1">
    <source>
        <dbReference type="PROSITE" id="PS50206"/>
    </source>
</evidence>
<reference evidence="2" key="2">
    <citation type="submission" date="2020-09" db="EMBL/GenBank/DDBJ databases">
        <authorList>
            <person name="Sun Q."/>
            <person name="Zhou Y."/>
        </authorList>
    </citation>
    <scope>NUCLEOTIDE SEQUENCE</scope>
    <source>
        <strain evidence="2">CGMCC 1.15290</strain>
    </source>
</reference>
<dbReference type="Pfam" id="PF00581">
    <property type="entry name" value="Rhodanese"/>
    <property type="match status" value="1"/>
</dbReference>
<proteinExistence type="predicted"/>
<dbReference type="AlphaFoldDB" id="A0A917IYU8"/>
<dbReference type="SMART" id="SM00450">
    <property type="entry name" value="RHOD"/>
    <property type="match status" value="1"/>
</dbReference>
<reference evidence="2" key="1">
    <citation type="journal article" date="2014" name="Int. J. Syst. Evol. Microbiol.">
        <title>Complete genome sequence of Corynebacterium casei LMG S-19264T (=DSM 44701T), isolated from a smear-ripened cheese.</title>
        <authorList>
            <consortium name="US DOE Joint Genome Institute (JGI-PGF)"/>
            <person name="Walter F."/>
            <person name="Albersmeier A."/>
            <person name="Kalinowski J."/>
            <person name="Ruckert C."/>
        </authorList>
    </citation>
    <scope>NUCLEOTIDE SEQUENCE</scope>
    <source>
        <strain evidence="2">CGMCC 1.15290</strain>
    </source>
</reference>
<dbReference type="Proteomes" id="UP000627292">
    <property type="component" value="Unassembled WGS sequence"/>
</dbReference>
<evidence type="ECO:0000313" key="2">
    <source>
        <dbReference type="EMBL" id="GGH68574.1"/>
    </source>
</evidence>
<dbReference type="PANTHER" id="PTHR43031">
    <property type="entry name" value="FAD-DEPENDENT OXIDOREDUCTASE"/>
    <property type="match status" value="1"/>
</dbReference>
<gene>
    <name evidence="2" type="ORF">GCM10011379_25040</name>
</gene>
<dbReference type="EMBL" id="BMIB01000002">
    <property type="protein sequence ID" value="GGH68574.1"/>
    <property type="molecule type" value="Genomic_DNA"/>
</dbReference>